<evidence type="ECO:0000313" key="4">
    <source>
        <dbReference type="Proteomes" id="UP001215280"/>
    </source>
</evidence>
<feature type="region of interest" description="Disordered" evidence="2">
    <location>
        <begin position="467"/>
        <end position="530"/>
    </location>
</feature>
<dbReference type="Proteomes" id="UP001215280">
    <property type="component" value="Unassembled WGS sequence"/>
</dbReference>
<evidence type="ECO:0000256" key="1">
    <source>
        <dbReference type="SAM" id="Coils"/>
    </source>
</evidence>
<feature type="region of interest" description="Disordered" evidence="2">
    <location>
        <begin position="302"/>
        <end position="453"/>
    </location>
</feature>
<proteinExistence type="predicted"/>
<dbReference type="InterPro" id="IPR036533">
    <property type="entry name" value="BAG_dom_sf"/>
</dbReference>
<feature type="region of interest" description="Disordered" evidence="2">
    <location>
        <begin position="108"/>
        <end position="151"/>
    </location>
</feature>
<feature type="compositionally biased region" description="Polar residues" evidence="2">
    <location>
        <begin position="431"/>
        <end position="443"/>
    </location>
</feature>
<evidence type="ECO:0000256" key="2">
    <source>
        <dbReference type="SAM" id="MobiDB-lite"/>
    </source>
</evidence>
<feature type="compositionally biased region" description="Polar residues" evidence="2">
    <location>
        <begin position="390"/>
        <end position="400"/>
    </location>
</feature>
<organism evidence="3 4">
    <name type="scientific">Mycena maculata</name>
    <dbReference type="NCBI Taxonomy" id="230809"/>
    <lineage>
        <taxon>Eukaryota</taxon>
        <taxon>Fungi</taxon>
        <taxon>Dikarya</taxon>
        <taxon>Basidiomycota</taxon>
        <taxon>Agaricomycotina</taxon>
        <taxon>Agaricomycetes</taxon>
        <taxon>Agaricomycetidae</taxon>
        <taxon>Agaricales</taxon>
        <taxon>Marasmiineae</taxon>
        <taxon>Mycenaceae</taxon>
        <taxon>Mycena</taxon>
    </lineage>
</organism>
<sequence length="530" mass="58171">MFAPLYSNYPRETVSPRARYVSALSKVQQAEIEYATYLAQQERERVQVLQQQQRRARVRQAEIAYAAYLVQKRQERARVQQQQQARKNEQARRLQIFVLHTTISSLLQAREQDPKGTQRPISQAKPTPTPNKSSGAQLDRKPRVCPVRQQATARPIQAVRNALGRRLASERNFEVHATIQRLLSTLSDTPVSQPPSLKAVTALETAFRALAADFVFPPRLDFPSSTSVSTPCVSALPHTPRNAPLRQYEAALNALLERLDAVESGGDVEVQRARGQVVRMVEGALEGLERVLEGRRKLLDVDASGQGSSASPREVKRDESEAAAASALHSGGSEPDEQQESGQQEEESSSNQTPVEEEKNPMTDLQTGPDALTTELPEVPSTEIDARLPSESQIKTTTSLPLGFSGSFTGDAHEVPSTEIDLEPAPLSPPASETETTLPSDSHISVPAAASTDLDLHTVDVVQVPLEHVPSSDFDSKVEEDIGPRSEDEDEEEIETEESDEDTAPGLQFPDEDIVLVKSDSASSWSEIED</sequence>
<dbReference type="Gene3D" id="1.20.58.120">
    <property type="entry name" value="BAG domain"/>
    <property type="match status" value="1"/>
</dbReference>
<dbReference type="EMBL" id="JARJLG010000328">
    <property type="protein sequence ID" value="KAJ7716725.1"/>
    <property type="molecule type" value="Genomic_DNA"/>
</dbReference>
<accession>A0AAD7MGT9</accession>
<comment type="caution">
    <text evidence="3">The sequence shown here is derived from an EMBL/GenBank/DDBJ whole genome shotgun (WGS) entry which is preliminary data.</text>
</comment>
<keyword evidence="1" id="KW-0175">Coiled coil</keyword>
<feature type="compositionally biased region" description="Polar residues" evidence="2">
    <location>
        <begin position="520"/>
        <end position="530"/>
    </location>
</feature>
<feature type="compositionally biased region" description="Polar residues" evidence="2">
    <location>
        <begin position="119"/>
        <end position="136"/>
    </location>
</feature>
<protein>
    <recommendedName>
        <fullName evidence="5">BAG domain-containing protein</fullName>
    </recommendedName>
</protein>
<feature type="compositionally biased region" description="Low complexity" evidence="2">
    <location>
        <begin position="322"/>
        <end position="333"/>
    </location>
</feature>
<feature type="coiled-coil region" evidence="1">
    <location>
        <begin position="39"/>
        <end position="92"/>
    </location>
</feature>
<feature type="compositionally biased region" description="Acidic residues" evidence="2">
    <location>
        <begin position="334"/>
        <end position="348"/>
    </location>
</feature>
<feature type="compositionally biased region" description="Basic and acidic residues" evidence="2">
    <location>
        <begin position="474"/>
        <end position="486"/>
    </location>
</feature>
<dbReference type="GO" id="GO:0051087">
    <property type="term" value="F:protein-folding chaperone binding"/>
    <property type="evidence" value="ECO:0007669"/>
    <property type="project" value="InterPro"/>
</dbReference>
<keyword evidence="4" id="KW-1185">Reference proteome</keyword>
<evidence type="ECO:0000313" key="3">
    <source>
        <dbReference type="EMBL" id="KAJ7716725.1"/>
    </source>
</evidence>
<dbReference type="SUPFAM" id="SSF63491">
    <property type="entry name" value="BAG domain"/>
    <property type="match status" value="1"/>
</dbReference>
<evidence type="ECO:0008006" key="5">
    <source>
        <dbReference type="Google" id="ProtNLM"/>
    </source>
</evidence>
<name>A0AAD7MGT9_9AGAR</name>
<dbReference type="AlphaFoldDB" id="A0AAD7MGT9"/>
<feature type="compositionally biased region" description="Acidic residues" evidence="2">
    <location>
        <begin position="487"/>
        <end position="503"/>
    </location>
</feature>
<gene>
    <name evidence="3" type="ORF">DFH07DRAFT_349137</name>
</gene>
<reference evidence="3" key="1">
    <citation type="submission" date="2023-03" db="EMBL/GenBank/DDBJ databases">
        <title>Massive genome expansion in bonnet fungi (Mycena s.s.) driven by repeated elements and novel gene families across ecological guilds.</title>
        <authorList>
            <consortium name="Lawrence Berkeley National Laboratory"/>
            <person name="Harder C.B."/>
            <person name="Miyauchi S."/>
            <person name="Viragh M."/>
            <person name="Kuo A."/>
            <person name="Thoen E."/>
            <person name="Andreopoulos B."/>
            <person name="Lu D."/>
            <person name="Skrede I."/>
            <person name="Drula E."/>
            <person name="Henrissat B."/>
            <person name="Morin E."/>
            <person name="Kohler A."/>
            <person name="Barry K."/>
            <person name="LaButti K."/>
            <person name="Morin E."/>
            <person name="Salamov A."/>
            <person name="Lipzen A."/>
            <person name="Mereny Z."/>
            <person name="Hegedus B."/>
            <person name="Baldrian P."/>
            <person name="Stursova M."/>
            <person name="Weitz H."/>
            <person name="Taylor A."/>
            <person name="Grigoriev I.V."/>
            <person name="Nagy L.G."/>
            <person name="Martin F."/>
            <person name="Kauserud H."/>
        </authorList>
    </citation>
    <scope>NUCLEOTIDE SEQUENCE</scope>
    <source>
        <strain evidence="3">CBHHK188m</strain>
    </source>
</reference>